<sequence>MHTPITPSHIKWFRSSIKDPELAGLGRRIGLQPNPWRLPDPGFGGRIERHFGVISAFVPSREPTSWHRCQGVAKGDHLWHVCRPQLLKSPLLVTQARVDRRCAIFWTLSAAGGDWSVKPTLREYAVARVTM</sequence>
<evidence type="ECO:0000313" key="2">
    <source>
        <dbReference type="Proteomes" id="UP000784294"/>
    </source>
</evidence>
<proteinExistence type="predicted"/>
<dbReference type="AlphaFoldDB" id="A0A3S5C8T9"/>
<reference evidence="1" key="1">
    <citation type="submission" date="2018-11" db="EMBL/GenBank/DDBJ databases">
        <authorList>
            <consortium name="Pathogen Informatics"/>
        </authorList>
    </citation>
    <scope>NUCLEOTIDE SEQUENCE</scope>
</reference>
<evidence type="ECO:0000313" key="1">
    <source>
        <dbReference type="EMBL" id="VEL42845.1"/>
    </source>
</evidence>
<comment type="caution">
    <text evidence="1">The sequence shown here is derived from an EMBL/GenBank/DDBJ whole genome shotgun (WGS) entry which is preliminary data.</text>
</comment>
<gene>
    <name evidence="1" type="ORF">PXEA_LOCUS36285</name>
</gene>
<name>A0A3S5C8T9_9PLAT</name>
<accession>A0A3S5C8T9</accession>
<protein>
    <submittedName>
        <fullName evidence="1">Uncharacterized protein</fullName>
    </submittedName>
</protein>
<organism evidence="1 2">
    <name type="scientific">Protopolystoma xenopodis</name>
    <dbReference type="NCBI Taxonomy" id="117903"/>
    <lineage>
        <taxon>Eukaryota</taxon>
        <taxon>Metazoa</taxon>
        <taxon>Spiralia</taxon>
        <taxon>Lophotrochozoa</taxon>
        <taxon>Platyhelminthes</taxon>
        <taxon>Monogenea</taxon>
        <taxon>Polyopisthocotylea</taxon>
        <taxon>Polystomatidea</taxon>
        <taxon>Polystomatidae</taxon>
        <taxon>Protopolystoma</taxon>
    </lineage>
</organism>
<keyword evidence="2" id="KW-1185">Reference proteome</keyword>
<dbReference type="EMBL" id="CAAALY010277039">
    <property type="protein sequence ID" value="VEL42845.1"/>
    <property type="molecule type" value="Genomic_DNA"/>
</dbReference>
<dbReference type="Proteomes" id="UP000784294">
    <property type="component" value="Unassembled WGS sequence"/>
</dbReference>